<dbReference type="InterPro" id="IPR037151">
    <property type="entry name" value="AlkB-like_sf"/>
</dbReference>
<evidence type="ECO:0000313" key="1">
    <source>
        <dbReference type="EMBL" id="QHT98585.1"/>
    </source>
</evidence>
<accession>A0A6C0J1P4</accession>
<name>A0A6C0J1P4_9ZZZZ</name>
<organism evidence="1">
    <name type="scientific">viral metagenome</name>
    <dbReference type="NCBI Taxonomy" id="1070528"/>
    <lineage>
        <taxon>unclassified sequences</taxon>
        <taxon>metagenomes</taxon>
        <taxon>organismal metagenomes</taxon>
    </lineage>
</organism>
<dbReference type="SUPFAM" id="SSF51197">
    <property type="entry name" value="Clavaminate synthase-like"/>
    <property type="match status" value="1"/>
</dbReference>
<proteinExistence type="predicted"/>
<dbReference type="Gene3D" id="2.60.120.590">
    <property type="entry name" value="Alpha-ketoglutarate-dependent dioxygenase AlkB-like"/>
    <property type="match status" value="1"/>
</dbReference>
<protein>
    <submittedName>
        <fullName evidence="1">Uncharacterized protein</fullName>
    </submittedName>
</protein>
<sequence>MQQIGEMADSGFSYENLLQAEAFFKSQGCEVFIIKLNDWLPKNIDTGNKKDDDRENLELNKANNNKNFEAYLLVARNGLKCLGTTTDNLLSEVLMFMWDTKFFNEKQNKVLNKQARYNVNFSNQHQDANFDKGKGTHIAWNEVPIVKNVKKELITAFGEKASMLECEGNLYYKKGDTGIGYHGDAERRRVIGLRLGGSMTMHFNWYYNSRPRGKNISLTLNSGDIYCMSEKNVGTDFMLAPKHQYTLRHAAGADKYTIRTGKLRITDQKTSDTNQNITVGSIKYKPIKSKIWYDCDEIQDFN</sequence>
<dbReference type="AlphaFoldDB" id="A0A6C0J1P4"/>
<reference evidence="1" key="1">
    <citation type="journal article" date="2020" name="Nature">
        <title>Giant virus diversity and host interactions through global metagenomics.</title>
        <authorList>
            <person name="Schulz F."/>
            <person name="Roux S."/>
            <person name="Paez-Espino D."/>
            <person name="Jungbluth S."/>
            <person name="Walsh D.A."/>
            <person name="Denef V.J."/>
            <person name="McMahon K.D."/>
            <person name="Konstantinidis K.T."/>
            <person name="Eloe-Fadrosh E.A."/>
            <person name="Kyrpides N.C."/>
            <person name="Woyke T."/>
        </authorList>
    </citation>
    <scope>NUCLEOTIDE SEQUENCE</scope>
    <source>
        <strain evidence="1">GVMAG-M-3300025676-16</strain>
    </source>
</reference>
<dbReference type="EMBL" id="MN740294">
    <property type="protein sequence ID" value="QHT98585.1"/>
    <property type="molecule type" value="Genomic_DNA"/>
</dbReference>